<dbReference type="InterPro" id="IPR027417">
    <property type="entry name" value="P-loop_NTPase"/>
</dbReference>
<evidence type="ECO:0000256" key="12">
    <source>
        <dbReference type="ARBA" id="ARBA00038669"/>
    </source>
</evidence>
<comment type="similarity">
    <text evidence="2">Belongs to the ABC transporter superfamily.</text>
</comment>
<keyword evidence="7 17" id="KW-0067">ATP-binding</keyword>
<dbReference type="Gene3D" id="3.40.50.300">
    <property type="entry name" value="P-loop containing nucleotide triphosphate hydrolases"/>
    <property type="match status" value="1"/>
</dbReference>
<keyword evidence="5" id="KW-0533">Nickel</keyword>
<dbReference type="SMART" id="SM00382">
    <property type="entry name" value="AAA"/>
    <property type="match status" value="1"/>
</dbReference>
<reference evidence="17 18" key="1">
    <citation type="submission" date="2017-08" db="EMBL/GenBank/DDBJ databases">
        <title>Substantial Increase in Enzyme Production by Combined Drug-Resistance Mutations in Paenibacillus agaridevorans.</title>
        <authorList>
            <person name="Tanaka Y."/>
            <person name="Funane K."/>
            <person name="Hosaka T."/>
            <person name="Shiwa Y."/>
            <person name="Fujita N."/>
            <person name="Miyazaki T."/>
            <person name="Yoshikawa H."/>
            <person name="Murakami K."/>
            <person name="Kasahara K."/>
            <person name="Inaoka T."/>
            <person name="Hiraga Y."/>
            <person name="Ochi K."/>
        </authorList>
    </citation>
    <scope>NUCLEOTIDE SEQUENCE [LARGE SCALE GENOMIC DNA]</scope>
    <source>
        <strain evidence="17 18">T-3040</strain>
    </source>
</reference>
<proteinExistence type="inferred from homology"/>
<dbReference type="Pfam" id="PF00005">
    <property type="entry name" value="ABC_tran"/>
    <property type="match status" value="1"/>
</dbReference>
<evidence type="ECO:0000313" key="18">
    <source>
        <dbReference type="Proteomes" id="UP000245202"/>
    </source>
</evidence>
<keyword evidence="6" id="KW-0547">Nucleotide-binding</keyword>
<evidence type="ECO:0000256" key="7">
    <source>
        <dbReference type="ARBA" id="ARBA00022840"/>
    </source>
</evidence>
<evidence type="ECO:0000256" key="13">
    <source>
        <dbReference type="ARBA" id="ARBA00039098"/>
    </source>
</evidence>
<dbReference type="AlphaFoldDB" id="A0A2R5EM57"/>
<protein>
    <recommendedName>
        <fullName evidence="14">Nickel import system ATP-binding protein NikD</fullName>
        <ecNumber evidence="13">7.2.2.11</ecNumber>
    </recommendedName>
</protein>
<comment type="subcellular location">
    <subcellularLocation>
        <location evidence="1">Cell membrane</location>
        <topology evidence="1">Peripheral membrane protein</topology>
    </subcellularLocation>
</comment>
<comment type="caution">
    <text evidence="17">The sequence shown here is derived from an EMBL/GenBank/DDBJ whole genome shotgun (WGS) entry which is preliminary data.</text>
</comment>
<dbReference type="RefSeq" id="WP_108991450.1">
    <property type="nucleotide sequence ID" value="NZ_BDQX01000036.1"/>
</dbReference>
<keyword evidence="3" id="KW-0813">Transport</keyword>
<dbReference type="GO" id="GO:0005886">
    <property type="term" value="C:plasma membrane"/>
    <property type="evidence" value="ECO:0007669"/>
    <property type="project" value="UniProtKB-SubCell"/>
</dbReference>
<evidence type="ECO:0000259" key="16">
    <source>
        <dbReference type="PROSITE" id="PS50893"/>
    </source>
</evidence>
<evidence type="ECO:0000256" key="1">
    <source>
        <dbReference type="ARBA" id="ARBA00004202"/>
    </source>
</evidence>
<evidence type="ECO:0000256" key="9">
    <source>
        <dbReference type="ARBA" id="ARBA00023065"/>
    </source>
</evidence>
<comment type="subunit">
    <text evidence="12">The complex is composed of two ATP-binding proteins (NikD and NikE), two transmembrane proteins (NikB and NikC) and a solute-binding protein (NikA).</text>
</comment>
<keyword evidence="8" id="KW-1278">Translocase</keyword>
<dbReference type="SUPFAM" id="SSF52540">
    <property type="entry name" value="P-loop containing nucleoside triphosphate hydrolases"/>
    <property type="match status" value="1"/>
</dbReference>
<dbReference type="InterPro" id="IPR017871">
    <property type="entry name" value="ABC_transporter-like_CS"/>
</dbReference>
<evidence type="ECO:0000256" key="14">
    <source>
        <dbReference type="ARBA" id="ARBA00044143"/>
    </source>
</evidence>
<evidence type="ECO:0000256" key="4">
    <source>
        <dbReference type="ARBA" id="ARBA00022475"/>
    </source>
</evidence>
<evidence type="ECO:0000256" key="6">
    <source>
        <dbReference type="ARBA" id="ARBA00022741"/>
    </source>
</evidence>
<dbReference type="InterPro" id="IPR003593">
    <property type="entry name" value="AAA+_ATPase"/>
</dbReference>
<keyword evidence="4" id="KW-1003">Cell membrane</keyword>
<feature type="domain" description="ABC transporter" evidence="16">
    <location>
        <begin position="6"/>
        <end position="245"/>
    </location>
</feature>
<sequence length="270" mass="28933">MNVLDIEALSVSFLNYDRGTERTNTKVIHGLNLSIGRGEIVAVVGASGSGKSLLAHAIMGILPRNAARTGEIRMNGRLLDEKELLKARGRTLALLPQSVGYLNPLLSVGRQLQGPFDSKKSMEARRGLLARLGLGEKINRLFPFQLSGGMARKLLLAMSAQPETDLIIADEPTPGMGSEDVAETLHYFRELAAGGAGILMITHDLEAAAGTANRVVVMREGEVVEIAQAGSFAGDGSLLQHPYSRELWQALPGNGFKRPVAREVETIGQS</sequence>
<dbReference type="EMBL" id="BDQX01000036">
    <property type="protein sequence ID" value="GBG06048.1"/>
    <property type="molecule type" value="Genomic_DNA"/>
</dbReference>
<evidence type="ECO:0000256" key="10">
    <source>
        <dbReference type="ARBA" id="ARBA00023112"/>
    </source>
</evidence>
<keyword evidence="18" id="KW-1185">Reference proteome</keyword>
<comment type="catalytic activity">
    <reaction evidence="15">
        <text>Ni(2+)(out) + ATP + H2O = Ni(2+)(in) + ADP + phosphate + H(+)</text>
        <dbReference type="Rhea" id="RHEA:15557"/>
        <dbReference type="ChEBI" id="CHEBI:15377"/>
        <dbReference type="ChEBI" id="CHEBI:15378"/>
        <dbReference type="ChEBI" id="CHEBI:30616"/>
        <dbReference type="ChEBI" id="CHEBI:43474"/>
        <dbReference type="ChEBI" id="CHEBI:49786"/>
        <dbReference type="ChEBI" id="CHEBI:456216"/>
        <dbReference type="EC" id="7.2.2.11"/>
    </reaction>
    <physiologicalReaction direction="left-to-right" evidence="15">
        <dbReference type="Rhea" id="RHEA:15558"/>
    </physiologicalReaction>
</comment>
<dbReference type="InterPro" id="IPR050388">
    <property type="entry name" value="ABC_Ni/Peptide_Import"/>
</dbReference>
<dbReference type="GO" id="GO:0005524">
    <property type="term" value="F:ATP binding"/>
    <property type="evidence" value="ECO:0007669"/>
    <property type="project" value="UniProtKB-KW"/>
</dbReference>
<dbReference type="PANTHER" id="PTHR43297:SF13">
    <property type="entry name" value="NICKEL ABC TRANSPORTER, ATP-BINDING PROTEIN"/>
    <property type="match status" value="1"/>
</dbReference>
<dbReference type="PANTHER" id="PTHR43297">
    <property type="entry name" value="OLIGOPEPTIDE TRANSPORT ATP-BINDING PROTEIN APPD"/>
    <property type="match status" value="1"/>
</dbReference>
<dbReference type="EC" id="7.2.2.11" evidence="13"/>
<evidence type="ECO:0000256" key="3">
    <source>
        <dbReference type="ARBA" id="ARBA00022448"/>
    </source>
</evidence>
<keyword evidence="9" id="KW-0406">Ion transport</keyword>
<dbReference type="PROSITE" id="PS00211">
    <property type="entry name" value="ABC_TRANSPORTER_1"/>
    <property type="match status" value="1"/>
</dbReference>
<keyword evidence="11" id="KW-0472">Membrane</keyword>
<accession>A0A2R5EM57</accession>
<evidence type="ECO:0000256" key="11">
    <source>
        <dbReference type="ARBA" id="ARBA00023136"/>
    </source>
</evidence>
<dbReference type="PROSITE" id="PS50893">
    <property type="entry name" value="ABC_TRANSPORTER_2"/>
    <property type="match status" value="1"/>
</dbReference>
<evidence type="ECO:0000256" key="15">
    <source>
        <dbReference type="ARBA" id="ARBA00048610"/>
    </source>
</evidence>
<name>A0A2R5EM57_9BACL</name>
<gene>
    <name evidence="17" type="ORF">PAT3040_00541</name>
</gene>
<dbReference type="InterPro" id="IPR003439">
    <property type="entry name" value="ABC_transporter-like_ATP-bd"/>
</dbReference>
<dbReference type="Proteomes" id="UP000245202">
    <property type="component" value="Unassembled WGS sequence"/>
</dbReference>
<evidence type="ECO:0000256" key="8">
    <source>
        <dbReference type="ARBA" id="ARBA00022967"/>
    </source>
</evidence>
<evidence type="ECO:0000256" key="5">
    <source>
        <dbReference type="ARBA" id="ARBA00022596"/>
    </source>
</evidence>
<organism evidence="17 18">
    <name type="scientific">Paenibacillus agaridevorans</name>
    <dbReference type="NCBI Taxonomy" id="171404"/>
    <lineage>
        <taxon>Bacteria</taxon>
        <taxon>Bacillati</taxon>
        <taxon>Bacillota</taxon>
        <taxon>Bacilli</taxon>
        <taxon>Bacillales</taxon>
        <taxon>Paenibacillaceae</taxon>
        <taxon>Paenibacillus</taxon>
    </lineage>
</organism>
<evidence type="ECO:0000313" key="17">
    <source>
        <dbReference type="EMBL" id="GBG06048.1"/>
    </source>
</evidence>
<evidence type="ECO:0000256" key="2">
    <source>
        <dbReference type="ARBA" id="ARBA00005417"/>
    </source>
</evidence>
<dbReference type="GO" id="GO:0016887">
    <property type="term" value="F:ATP hydrolysis activity"/>
    <property type="evidence" value="ECO:0007669"/>
    <property type="project" value="InterPro"/>
</dbReference>
<keyword evidence="10" id="KW-0921">Nickel transport</keyword>
<dbReference type="GO" id="GO:0015413">
    <property type="term" value="F:ABC-type nickel transporter activity"/>
    <property type="evidence" value="ECO:0007669"/>
    <property type="project" value="UniProtKB-EC"/>
</dbReference>